<sequence>MDRIAKVARSGASWTPRHTEETIHAITPKDQRTYNHGYGAGSDDNLPTWDENEMFYSPLPNVPSQPEKLLGPESVGKPFDLIHPAALLNDFICTESGSRGRKRSYQQSLNEDSVATEHPLTRHHSPDHPPHILTRHSTQGDAELENPYASDNGSCGHPHVLVRCGGVAIGQTGRIVLDGFIKANIRFNNSLRHEIGYTAKIPLRYLGCSNSGHLDESSGIRSTTDSIPREIIRPPPPRFGDVRIDGTFEKHDRYLFKFFTQAVCNGRTVVTNDNAYLNQIAPMADKCPAVRHAMLSVSLSYILDYTTKQGWRQLATHHYQQAVRHVSQELRSPKNYSPGNGDTLIASLILLGHTEIVVWDRDQENMKPTNNEPPKWYRGAKLAERLLTQSDPAINYHCLENAQVTQARSQLAIRVCLDSVLSDCVHPLDPSTSIDHYNWLIRGTERERRRIDGFAGLSPDLMHYLAKVTYLASMRVRSPSSMVQKAVARQIQKILHEFRQWSALSDGYNTFKELLDSCELDGDNKVCTGVKVTELIGESYVAAAQIYLQCRVFRRQRDDSVVKELLDRLILTLKYQPTSGPLFTAQTPLFAVFIGGLVAYEQHDRRAIGAWFDPICEGPRENVPPAYEALKHAWRWLDDYERRRGKVAERAQDGGVGESGDDSEDEEVWESTDPWWEKLVKALTSKCGRINLC</sequence>
<dbReference type="PANTHER" id="PTHR37534:SF49">
    <property type="entry name" value="LYSINE BIOSYNTHESIS REGULATORY PROTEIN LYS14"/>
    <property type="match status" value="1"/>
</dbReference>
<dbReference type="GO" id="GO:0000976">
    <property type="term" value="F:transcription cis-regulatory region binding"/>
    <property type="evidence" value="ECO:0007669"/>
    <property type="project" value="TreeGrafter"/>
</dbReference>
<evidence type="ECO:0000256" key="3">
    <source>
        <dbReference type="ARBA" id="ARBA00023015"/>
    </source>
</evidence>
<evidence type="ECO:0000256" key="5">
    <source>
        <dbReference type="ARBA" id="ARBA00023163"/>
    </source>
</evidence>
<name>A0AAN6VXJ8_9PEZI</name>
<dbReference type="EMBL" id="MU866654">
    <property type="protein sequence ID" value="KAK4171058.1"/>
    <property type="molecule type" value="Genomic_DNA"/>
</dbReference>
<feature type="compositionally biased region" description="Acidic residues" evidence="7">
    <location>
        <begin position="659"/>
        <end position="668"/>
    </location>
</feature>
<keyword evidence="2" id="KW-0862">Zinc</keyword>
<dbReference type="GO" id="GO:0003700">
    <property type="term" value="F:DNA-binding transcription factor activity"/>
    <property type="evidence" value="ECO:0007669"/>
    <property type="project" value="TreeGrafter"/>
</dbReference>
<dbReference type="GO" id="GO:0045944">
    <property type="term" value="P:positive regulation of transcription by RNA polymerase II"/>
    <property type="evidence" value="ECO:0007669"/>
    <property type="project" value="TreeGrafter"/>
</dbReference>
<feature type="region of interest" description="Disordered" evidence="7">
    <location>
        <begin position="102"/>
        <end position="131"/>
    </location>
</feature>
<reference evidence="8" key="1">
    <citation type="journal article" date="2023" name="Mol. Phylogenet. Evol.">
        <title>Genome-scale phylogeny and comparative genomics of the fungal order Sordariales.</title>
        <authorList>
            <person name="Hensen N."/>
            <person name="Bonometti L."/>
            <person name="Westerberg I."/>
            <person name="Brannstrom I.O."/>
            <person name="Guillou S."/>
            <person name="Cros-Aarteil S."/>
            <person name="Calhoun S."/>
            <person name="Haridas S."/>
            <person name="Kuo A."/>
            <person name="Mondo S."/>
            <person name="Pangilinan J."/>
            <person name="Riley R."/>
            <person name="LaButti K."/>
            <person name="Andreopoulos B."/>
            <person name="Lipzen A."/>
            <person name="Chen C."/>
            <person name="Yan M."/>
            <person name="Daum C."/>
            <person name="Ng V."/>
            <person name="Clum A."/>
            <person name="Steindorff A."/>
            <person name="Ohm R.A."/>
            <person name="Martin F."/>
            <person name="Silar P."/>
            <person name="Natvig D.O."/>
            <person name="Lalanne C."/>
            <person name="Gautier V."/>
            <person name="Ament-Velasquez S.L."/>
            <person name="Kruys A."/>
            <person name="Hutchinson M.I."/>
            <person name="Powell A.J."/>
            <person name="Barry K."/>
            <person name="Miller A.N."/>
            <person name="Grigoriev I.V."/>
            <person name="Debuchy R."/>
            <person name="Gladieux P."/>
            <person name="Hiltunen Thoren M."/>
            <person name="Johannesson H."/>
        </authorList>
    </citation>
    <scope>NUCLEOTIDE SEQUENCE</scope>
    <source>
        <strain evidence="8">CBS 892.96</strain>
    </source>
</reference>
<feature type="region of interest" description="Disordered" evidence="7">
    <location>
        <begin position="648"/>
        <end position="668"/>
    </location>
</feature>
<dbReference type="Proteomes" id="UP001302321">
    <property type="component" value="Unassembled WGS sequence"/>
</dbReference>
<comment type="caution">
    <text evidence="8">The sequence shown here is derived from an EMBL/GenBank/DDBJ whole genome shotgun (WGS) entry which is preliminary data.</text>
</comment>
<evidence type="ECO:0000256" key="6">
    <source>
        <dbReference type="ARBA" id="ARBA00023242"/>
    </source>
</evidence>
<keyword evidence="3" id="KW-0805">Transcription regulation</keyword>
<evidence type="ECO:0000313" key="9">
    <source>
        <dbReference type="Proteomes" id="UP001302321"/>
    </source>
</evidence>
<evidence type="ECO:0000256" key="1">
    <source>
        <dbReference type="ARBA" id="ARBA00004123"/>
    </source>
</evidence>
<organism evidence="8 9">
    <name type="scientific">Triangularia setosa</name>
    <dbReference type="NCBI Taxonomy" id="2587417"/>
    <lineage>
        <taxon>Eukaryota</taxon>
        <taxon>Fungi</taxon>
        <taxon>Dikarya</taxon>
        <taxon>Ascomycota</taxon>
        <taxon>Pezizomycotina</taxon>
        <taxon>Sordariomycetes</taxon>
        <taxon>Sordariomycetidae</taxon>
        <taxon>Sordariales</taxon>
        <taxon>Podosporaceae</taxon>
        <taxon>Triangularia</taxon>
    </lineage>
</organism>
<evidence type="ECO:0000313" key="8">
    <source>
        <dbReference type="EMBL" id="KAK4171058.1"/>
    </source>
</evidence>
<dbReference type="PANTHER" id="PTHR37534">
    <property type="entry name" value="TRANSCRIPTIONAL ACTIVATOR PROTEIN UGA3"/>
    <property type="match status" value="1"/>
</dbReference>
<dbReference type="AlphaFoldDB" id="A0AAN6VXJ8"/>
<accession>A0AAN6VXJ8</accession>
<dbReference type="GO" id="GO:0005634">
    <property type="term" value="C:nucleus"/>
    <property type="evidence" value="ECO:0007669"/>
    <property type="project" value="UniProtKB-SubCell"/>
</dbReference>
<keyword evidence="5" id="KW-0804">Transcription</keyword>
<evidence type="ECO:0000256" key="2">
    <source>
        <dbReference type="ARBA" id="ARBA00022833"/>
    </source>
</evidence>
<dbReference type="InterPro" id="IPR021858">
    <property type="entry name" value="Fun_TF"/>
</dbReference>
<evidence type="ECO:0000256" key="7">
    <source>
        <dbReference type="SAM" id="MobiDB-lite"/>
    </source>
</evidence>
<gene>
    <name evidence="8" type="ORF">QBC36DRAFT_105072</name>
</gene>
<protein>
    <submittedName>
        <fullName evidence="8">Fungal-specific transcription factor domain-containing protein</fullName>
    </submittedName>
</protein>
<reference evidence="8" key="2">
    <citation type="submission" date="2023-05" db="EMBL/GenBank/DDBJ databases">
        <authorList>
            <consortium name="Lawrence Berkeley National Laboratory"/>
            <person name="Steindorff A."/>
            <person name="Hensen N."/>
            <person name="Bonometti L."/>
            <person name="Westerberg I."/>
            <person name="Brannstrom I.O."/>
            <person name="Guillou S."/>
            <person name="Cros-Aarteil S."/>
            <person name="Calhoun S."/>
            <person name="Haridas S."/>
            <person name="Kuo A."/>
            <person name="Mondo S."/>
            <person name="Pangilinan J."/>
            <person name="Riley R."/>
            <person name="Labutti K."/>
            <person name="Andreopoulos B."/>
            <person name="Lipzen A."/>
            <person name="Chen C."/>
            <person name="Yanf M."/>
            <person name="Daum C."/>
            <person name="Ng V."/>
            <person name="Clum A."/>
            <person name="Ohm R."/>
            <person name="Martin F."/>
            <person name="Silar P."/>
            <person name="Natvig D."/>
            <person name="Lalanne C."/>
            <person name="Gautier V."/>
            <person name="Ament-Velasquez S.L."/>
            <person name="Kruys A."/>
            <person name="Hutchinson M.I."/>
            <person name="Powell A.J."/>
            <person name="Barry K."/>
            <person name="Miller A.N."/>
            <person name="Grigoriev I.V."/>
            <person name="Debuchy R."/>
            <person name="Gladieux P."/>
            <person name="Thoren M.H."/>
            <person name="Johannesson H."/>
        </authorList>
    </citation>
    <scope>NUCLEOTIDE SEQUENCE</scope>
    <source>
        <strain evidence="8">CBS 892.96</strain>
    </source>
</reference>
<comment type="subcellular location">
    <subcellularLocation>
        <location evidence="1">Nucleus</location>
    </subcellularLocation>
</comment>
<proteinExistence type="predicted"/>
<dbReference type="Pfam" id="PF11951">
    <property type="entry name" value="Fungal_trans_2"/>
    <property type="match status" value="1"/>
</dbReference>
<keyword evidence="9" id="KW-1185">Reference proteome</keyword>
<keyword evidence="4" id="KW-0238">DNA-binding</keyword>
<keyword evidence="6" id="KW-0539">Nucleus</keyword>
<evidence type="ECO:0000256" key="4">
    <source>
        <dbReference type="ARBA" id="ARBA00023125"/>
    </source>
</evidence>